<dbReference type="RefSeq" id="WP_126459866.1">
    <property type="nucleotide sequence ID" value="NZ_AP018721.1"/>
</dbReference>
<dbReference type="Pfam" id="PF10006">
    <property type="entry name" value="DUF2249"/>
    <property type="match status" value="1"/>
</dbReference>
<dbReference type="EMBL" id="SLZY01000001">
    <property type="protein sequence ID" value="TCS73827.1"/>
    <property type="molecule type" value="Genomic_DNA"/>
</dbReference>
<evidence type="ECO:0000313" key="3">
    <source>
        <dbReference type="Proteomes" id="UP000295135"/>
    </source>
</evidence>
<feature type="domain" description="DUF2249" evidence="1">
    <location>
        <begin position="6"/>
        <end position="70"/>
    </location>
</feature>
<comment type="caution">
    <text evidence="2">The sequence shown here is derived from an EMBL/GenBank/DDBJ whole genome shotgun (WGS) entry which is preliminary data.</text>
</comment>
<proteinExistence type="predicted"/>
<keyword evidence="3" id="KW-1185">Reference proteome</keyword>
<dbReference type="Proteomes" id="UP000295135">
    <property type="component" value="Unassembled WGS sequence"/>
</dbReference>
<accession>A0A4V2UR07</accession>
<name>A0A4V2UR07_9PROT</name>
<dbReference type="OrthoDB" id="151621at2"/>
<reference evidence="2 3" key="1">
    <citation type="submission" date="2019-03" db="EMBL/GenBank/DDBJ databases">
        <title>Genomic Encyclopedia of Type Strains, Phase IV (KMG-IV): sequencing the most valuable type-strain genomes for metagenomic binning, comparative biology and taxonomic classification.</title>
        <authorList>
            <person name="Goeker M."/>
        </authorList>
    </citation>
    <scope>NUCLEOTIDE SEQUENCE [LARGE SCALE GENOMIC DNA]</scope>
    <source>
        <strain evidence="2 3">DSM 103923</strain>
    </source>
</reference>
<evidence type="ECO:0000313" key="2">
    <source>
        <dbReference type="EMBL" id="TCS73827.1"/>
    </source>
</evidence>
<gene>
    <name evidence="2" type="ORF">EDC61_10149</name>
</gene>
<evidence type="ECO:0000259" key="1">
    <source>
        <dbReference type="Pfam" id="PF10006"/>
    </source>
</evidence>
<sequence>MKPDIEVDARWLDPPEPMEKAMDAIGRLEPGQRIRFLIHREPLPLYNLLKQMGLTYRTRPIEDHCYEVLIFEPEN</sequence>
<dbReference type="InterPro" id="IPR036868">
    <property type="entry name" value="TusA-like_sf"/>
</dbReference>
<dbReference type="SUPFAM" id="SSF64307">
    <property type="entry name" value="SirA-like"/>
    <property type="match status" value="1"/>
</dbReference>
<dbReference type="AlphaFoldDB" id="A0A4V2UR07"/>
<dbReference type="InterPro" id="IPR018720">
    <property type="entry name" value="DUF2249"/>
</dbReference>
<protein>
    <submittedName>
        <fullName evidence="2">Uncharacterized protein DUF2249</fullName>
    </submittedName>
</protein>
<organism evidence="2 3">
    <name type="scientific">Sulfuritortus calidifontis</name>
    <dbReference type="NCBI Taxonomy" id="1914471"/>
    <lineage>
        <taxon>Bacteria</taxon>
        <taxon>Pseudomonadati</taxon>
        <taxon>Pseudomonadota</taxon>
        <taxon>Betaproteobacteria</taxon>
        <taxon>Nitrosomonadales</taxon>
        <taxon>Thiobacillaceae</taxon>
        <taxon>Sulfuritortus</taxon>
    </lineage>
</organism>